<sequence length="108" mass="12751">MISGLGLPLPNYGVQYLKKRIWEEIDEHCAKHFLKQFTENEFGHSCNVCDRLWFLKDVTPARKKEKLLSVFRAEFPDKDVQAFNWCESRKRSLYNSKIPPLSRTNGFI</sequence>
<dbReference type="EMBL" id="BGPR01021156">
    <property type="protein sequence ID" value="GBN86172.1"/>
    <property type="molecule type" value="Genomic_DNA"/>
</dbReference>
<comment type="caution">
    <text evidence="1">The sequence shown here is derived from an EMBL/GenBank/DDBJ whole genome shotgun (WGS) entry which is preliminary data.</text>
</comment>
<evidence type="ECO:0000313" key="1">
    <source>
        <dbReference type="EMBL" id="GBN86172.1"/>
    </source>
</evidence>
<keyword evidence="2" id="KW-1185">Reference proteome</keyword>
<proteinExistence type="predicted"/>
<dbReference type="AlphaFoldDB" id="A0A4Y2SD70"/>
<evidence type="ECO:0000313" key="2">
    <source>
        <dbReference type="Proteomes" id="UP000499080"/>
    </source>
</evidence>
<dbReference type="Proteomes" id="UP000499080">
    <property type="component" value="Unassembled WGS sequence"/>
</dbReference>
<reference evidence="1 2" key="1">
    <citation type="journal article" date="2019" name="Sci. Rep.">
        <title>Orb-weaving spider Araneus ventricosus genome elucidates the spidroin gene catalogue.</title>
        <authorList>
            <person name="Kono N."/>
            <person name="Nakamura H."/>
            <person name="Ohtoshi R."/>
            <person name="Moran D.A.P."/>
            <person name="Shinohara A."/>
            <person name="Yoshida Y."/>
            <person name="Fujiwara M."/>
            <person name="Mori M."/>
            <person name="Tomita M."/>
            <person name="Arakawa K."/>
        </authorList>
    </citation>
    <scope>NUCLEOTIDE SEQUENCE [LARGE SCALE GENOMIC DNA]</scope>
</reference>
<gene>
    <name evidence="1" type="ORF">AVEN_220381_1</name>
</gene>
<protein>
    <submittedName>
        <fullName evidence="1">Uncharacterized protein</fullName>
    </submittedName>
</protein>
<organism evidence="1 2">
    <name type="scientific">Araneus ventricosus</name>
    <name type="common">Orbweaver spider</name>
    <name type="synonym">Epeira ventricosa</name>
    <dbReference type="NCBI Taxonomy" id="182803"/>
    <lineage>
        <taxon>Eukaryota</taxon>
        <taxon>Metazoa</taxon>
        <taxon>Ecdysozoa</taxon>
        <taxon>Arthropoda</taxon>
        <taxon>Chelicerata</taxon>
        <taxon>Arachnida</taxon>
        <taxon>Araneae</taxon>
        <taxon>Araneomorphae</taxon>
        <taxon>Entelegynae</taxon>
        <taxon>Araneoidea</taxon>
        <taxon>Araneidae</taxon>
        <taxon>Araneus</taxon>
    </lineage>
</organism>
<name>A0A4Y2SD70_ARAVE</name>
<accession>A0A4Y2SD70</accession>
<dbReference type="OrthoDB" id="6141723at2759"/>